<evidence type="ECO:0000313" key="2">
    <source>
        <dbReference type="Proteomes" id="UP001164539"/>
    </source>
</evidence>
<keyword evidence="2" id="KW-1185">Reference proteome</keyword>
<comment type="caution">
    <text evidence="1">The sequence shown here is derived from an EMBL/GenBank/DDBJ whole genome shotgun (WGS) entry which is preliminary data.</text>
</comment>
<dbReference type="Proteomes" id="UP001164539">
    <property type="component" value="Chromosome 4"/>
</dbReference>
<reference evidence="1 2" key="1">
    <citation type="journal article" date="2023" name="Science">
        <title>Complex scaffold remodeling in plant triterpene biosynthesis.</title>
        <authorList>
            <person name="De La Pena R."/>
            <person name="Hodgson H."/>
            <person name="Liu J.C."/>
            <person name="Stephenson M.J."/>
            <person name="Martin A.C."/>
            <person name="Owen C."/>
            <person name="Harkess A."/>
            <person name="Leebens-Mack J."/>
            <person name="Jimenez L.E."/>
            <person name="Osbourn A."/>
            <person name="Sattely E.S."/>
        </authorList>
    </citation>
    <scope>NUCLEOTIDE SEQUENCE [LARGE SCALE GENOMIC DNA]</scope>
    <source>
        <strain evidence="2">cv. JPN11</strain>
        <tissue evidence="1">Leaf</tissue>
    </source>
</reference>
<sequence>MSLAVLDGSTVTKFVENSEVFEKCVKECFESLNGVKNGELTRNVLRERFDRFFEMEDEVQPKEEIDRLYNNVFERFDEDRNGNIDSNEFGCLMKEIMLAMARGVGNSVVVVALEHDSLLNKAVQYESAAAPPATS</sequence>
<evidence type="ECO:0000313" key="1">
    <source>
        <dbReference type="EMBL" id="KAJ4719619.1"/>
    </source>
</evidence>
<proteinExistence type="predicted"/>
<gene>
    <name evidence="1" type="ORF">OWV82_007568</name>
</gene>
<name>A0ACC1Y842_MELAZ</name>
<dbReference type="EMBL" id="CM051397">
    <property type="protein sequence ID" value="KAJ4719619.1"/>
    <property type="molecule type" value="Genomic_DNA"/>
</dbReference>
<protein>
    <submittedName>
        <fullName evidence="1">Calcium-binding EF hand family protein</fullName>
    </submittedName>
</protein>
<accession>A0ACC1Y842</accession>
<organism evidence="1 2">
    <name type="scientific">Melia azedarach</name>
    <name type="common">Chinaberry tree</name>
    <dbReference type="NCBI Taxonomy" id="155640"/>
    <lineage>
        <taxon>Eukaryota</taxon>
        <taxon>Viridiplantae</taxon>
        <taxon>Streptophyta</taxon>
        <taxon>Embryophyta</taxon>
        <taxon>Tracheophyta</taxon>
        <taxon>Spermatophyta</taxon>
        <taxon>Magnoliopsida</taxon>
        <taxon>eudicotyledons</taxon>
        <taxon>Gunneridae</taxon>
        <taxon>Pentapetalae</taxon>
        <taxon>rosids</taxon>
        <taxon>malvids</taxon>
        <taxon>Sapindales</taxon>
        <taxon>Meliaceae</taxon>
        <taxon>Melia</taxon>
    </lineage>
</organism>